<protein>
    <submittedName>
        <fullName evidence="3">Rotatin-like</fullName>
    </submittedName>
</protein>
<gene>
    <name evidence="3" type="primary">LOC100374803</name>
</gene>
<dbReference type="InterPro" id="IPR016024">
    <property type="entry name" value="ARM-type_fold"/>
</dbReference>
<dbReference type="Proteomes" id="UP000694865">
    <property type="component" value="Unplaced"/>
</dbReference>
<organism evidence="2 3">
    <name type="scientific">Saccoglossus kowalevskii</name>
    <name type="common">Acorn worm</name>
    <dbReference type="NCBI Taxonomy" id="10224"/>
    <lineage>
        <taxon>Eukaryota</taxon>
        <taxon>Metazoa</taxon>
        <taxon>Hemichordata</taxon>
        <taxon>Enteropneusta</taxon>
        <taxon>Harrimaniidae</taxon>
        <taxon>Saccoglossus</taxon>
    </lineage>
</organism>
<evidence type="ECO:0000313" key="2">
    <source>
        <dbReference type="Proteomes" id="UP000694865"/>
    </source>
</evidence>
<dbReference type="SUPFAM" id="SSF48371">
    <property type="entry name" value="ARM repeat"/>
    <property type="match status" value="2"/>
</dbReference>
<dbReference type="InterPro" id="IPR011989">
    <property type="entry name" value="ARM-like"/>
</dbReference>
<feature type="compositionally biased region" description="Low complexity" evidence="1">
    <location>
        <begin position="713"/>
        <end position="761"/>
    </location>
</feature>
<accession>A0ABM0MWS1</accession>
<feature type="compositionally biased region" description="Polar residues" evidence="1">
    <location>
        <begin position="695"/>
        <end position="712"/>
    </location>
</feature>
<dbReference type="PANTHER" id="PTHR31691">
    <property type="entry name" value="ROTATIN"/>
    <property type="match status" value="1"/>
</dbReference>
<proteinExistence type="predicted"/>
<reference evidence="3" key="1">
    <citation type="submission" date="2025-08" db="UniProtKB">
        <authorList>
            <consortium name="RefSeq"/>
        </authorList>
    </citation>
    <scope>IDENTIFICATION</scope>
    <source>
        <tissue evidence="3">Testes</tissue>
    </source>
</reference>
<dbReference type="Gene3D" id="1.25.10.10">
    <property type="entry name" value="Leucine-rich Repeat Variant"/>
    <property type="match status" value="1"/>
</dbReference>
<feature type="region of interest" description="Disordered" evidence="1">
    <location>
        <begin position="691"/>
        <end position="762"/>
    </location>
</feature>
<keyword evidence="2" id="KW-1185">Reference proteome</keyword>
<name>A0ABM0MWS1_SACKO</name>
<dbReference type="InterPro" id="IPR030791">
    <property type="entry name" value="Rotatin"/>
</dbReference>
<evidence type="ECO:0000256" key="1">
    <source>
        <dbReference type="SAM" id="MobiDB-lite"/>
    </source>
</evidence>
<sequence>MIKCFVIAFIDVTLHQGFLKHDGLEMIIQLLRSSLVKPADSKEQELVIFIPPCLSMLRRLIHQNYSLRHQLAHDITIYFILIRCSLLFSTDDRVRYESAHILTLLLFDEVASLDSKTSSPAFEISLTGFSLPKTVVDRYSLPFKAHSHHIISPYRVVTPLSSDPLRTGPPADMLTMGWNIAWHHGIELLAEFIKDGKSHDEDVFASKLYLSKVDKIIVCCSHTVTGIKQCLDSMLNASSHYMVKTSLMRLVHYIVTENIHNKGCNSHSLYVTNVLYKQDWKAAFGRYLQVIPANTDDESLLSQLLFTLSEILDISQSIPEDFYIWLADIIIDNHAPLTRLIQKSDNSTDVNEERTTAGKRGLQKSILVFLNVFAKRLSKSNHSWKFSNGIGYIGGEIVHSLVQSLNLADAVHFYDLPSLECTLQCLLHVTARSGWSNGSRDLENLPLCHKFLSSLLEIVSAFHVGRGGTAMSYMGKGVTRCATLCLLHLAYEMSQHSTDKTWTSHWLYIRQGNQDEVMNTGLLWLLALWYYRDPEVRTTGLGIATALASTESGRIMLSSCCQQIPGGIWGTVLTFLLDQSECSIVRQQAAALFVNLTSQSMPDVAVSDPCIKWQGPSVQDEDTHISLVGLPALIALLHHYQFYTEMPAMISNYYADSTITPVSILDNMSTVTTSTTTATSASPSTLITTVDNDALNGSNGANITQDNRSTMYTSTPNTTHRTSTPSTSIASMQTNSSKRSSQSQVSSSSGTDASQDTASSTVLSTTEVRYPSVVTPSLIGTLCQLLRNLISLAPHDATMAVNKNNLLTNLLRLAECSDSDGKILKNKCKQRKHALGQNVKRKDQLLYCIKIGGLLDVDLLEGSLQQLDGKDGILLVDTLLQMYSDVLLFVKAMLQSDTPTRLSVLEDTIVWRKCLQLLSLAGRQCIKDCCLELSCHMLVSSVFSLLTSMVQLEESRALKAILPSMAKYWKTIIDCIVHVIRSSTSLSSTRVSVLKYITVLLTVEGVKQTQDKNIMFLMDGDKNSSVESDESVSSGQILCEVLLSAYDCTLPTSNSVTIQEKHLIGSALSTLLAVSHTAKTFALEAGLVESTIDQIKHIHVKLNMDSLQIGKTSSKKKQEDSQISELMNHLNLLRNFLYNSEEVKMAAYECGFSNVVHKLWSWCTVESQLMMTVLAVLCTYTARCEPACSSLAFTSLSAVSGSGPSSNSLLHSLVKYANRENSKQKKGDCSENQKSIFSLLSTLALSSECRGILWKSNFLQLFSKVPPPKKGGKGRKLNVSLMWLKLLVNLSFSAEGQQMIMKIPECLDLLLDYGQCSYQAVQMAALLILRNLCLHATSKPKLLSNDKLLPYLLDVVNGTNMHSKYIAVTALWALVYNSQKAKVSMKNGAVGPNLMEAYSNVKSMSYNPTDEQQDAMQCLNAMQTVIAMVNE</sequence>
<dbReference type="PANTHER" id="PTHR31691:SF1">
    <property type="entry name" value="ROTATIN"/>
    <property type="match status" value="1"/>
</dbReference>
<dbReference type="GeneID" id="100374803"/>
<evidence type="ECO:0000313" key="3">
    <source>
        <dbReference type="RefSeq" id="XP_006824462.1"/>
    </source>
</evidence>
<dbReference type="RefSeq" id="XP_006824462.1">
    <property type="nucleotide sequence ID" value="XM_006824399.1"/>
</dbReference>